<feature type="transmembrane region" description="Helical" evidence="8">
    <location>
        <begin position="6"/>
        <end position="23"/>
    </location>
</feature>
<dbReference type="NCBIfam" id="NF005929">
    <property type="entry name" value="PRK07946.1"/>
    <property type="match status" value="1"/>
</dbReference>
<dbReference type="GO" id="GO:0005886">
    <property type="term" value="C:plasma membrane"/>
    <property type="evidence" value="ECO:0007669"/>
    <property type="project" value="UniProtKB-SubCell"/>
</dbReference>
<keyword evidence="5 8" id="KW-1133">Transmembrane helix</keyword>
<evidence type="ECO:0000313" key="9">
    <source>
        <dbReference type="EMBL" id="MDY5155094.1"/>
    </source>
</evidence>
<comment type="subcellular location">
    <subcellularLocation>
        <location evidence="1">Cell membrane</location>
        <topology evidence="1">Multi-pass membrane protein</topology>
    </subcellularLocation>
</comment>
<evidence type="ECO:0000256" key="5">
    <source>
        <dbReference type="ARBA" id="ARBA00022989"/>
    </source>
</evidence>
<dbReference type="EMBL" id="JAWNGC010000005">
    <property type="protein sequence ID" value="MDY5155094.1"/>
    <property type="molecule type" value="Genomic_DNA"/>
</dbReference>
<dbReference type="PANTHER" id="PTHR34583:SF2">
    <property type="entry name" value="ANTIPORTER SUBUNIT MNHC2-RELATED"/>
    <property type="match status" value="1"/>
</dbReference>
<comment type="similarity">
    <text evidence="2">Belongs to the CPA3 antiporters (TC 2.A.63) subunit C family.</text>
</comment>
<evidence type="ECO:0000256" key="8">
    <source>
        <dbReference type="SAM" id="Phobius"/>
    </source>
</evidence>
<evidence type="ECO:0000313" key="10">
    <source>
        <dbReference type="Proteomes" id="UP001281731"/>
    </source>
</evidence>
<feature type="compositionally biased region" description="Acidic residues" evidence="7">
    <location>
        <begin position="135"/>
        <end position="146"/>
    </location>
</feature>
<dbReference type="InterPro" id="IPR050601">
    <property type="entry name" value="CPA3_antiporter_subunitC"/>
</dbReference>
<proteinExistence type="inferred from homology"/>
<gene>
    <name evidence="9" type="ORF">R6G80_05065</name>
</gene>
<sequence length="185" mass="20257">MSTSIALVIMCGVFVAVGVYLILERSLSRVILGLGCLGNGINILFLIAGGRSGNPAFVGNGSSEEWADPLVQAMMLTSIVITLATTGFLLAMAYRTWQLRDDDEVRDDVEDRMIVYRQNIEGHARRSEAGTDLQETSEEFRDETDDSPPRFALITNVFTRMLDKRNSARSIVANPDATHGADGSR</sequence>
<keyword evidence="4 8" id="KW-0812">Transmembrane</keyword>
<organism evidence="9 10">
    <name type="scientific">Actinotignum urinale</name>
    <dbReference type="NCBI Taxonomy" id="190146"/>
    <lineage>
        <taxon>Bacteria</taxon>
        <taxon>Bacillati</taxon>
        <taxon>Actinomycetota</taxon>
        <taxon>Actinomycetes</taxon>
        <taxon>Actinomycetales</taxon>
        <taxon>Actinomycetaceae</taxon>
        <taxon>Actinotignum</taxon>
    </lineage>
</organism>
<evidence type="ECO:0000256" key="7">
    <source>
        <dbReference type="SAM" id="MobiDB-lite"/>
    </source>
</evidence>
<accession>A0AAW9HTX9</accession>
<comment type="caution">
    <text evidence="9">The sequence shown here is derived from an EMBL/GenBank/DDBJ whole genome shotgun (WGS) entry which is preliminary data.</text>
</comment>
<evidence type="ECO:0000256" key="2">
    <source>
        <dbReference type="ARBA" id="ARBA00010388"/>
    </source>
</evidence>
<feature type="transmembrane region" description="Helical" evidence="8">
    <location>
        <begin position="70"/>
        <end position="91"/>
    </location>
</feature>
<feature type="region of interest" description="Disordered" evidence="7">
    <location>
        <begin position="125"/>
        <end position="148"/>
    </location>
</feature>
<dbReference type="PANTHER" id="PTHR34583">
    <property type="entry name" value="ANTIPORTER SUBUNIT MNHC2-RELATED"/>
    <property type="match status" value="1"/>
</dbReference>
<feature type="transmembrane region" description="Helical" evidence="8">
    <location>
        <begin position="30"/>
        <end position="50"/>
    </location>
</feature>
<keyword evidence="6 8" id="KW-0472">Membrane</keyword>
<protein>
    <submittedName>
        <fullName evidence="9">Na(+)/H(+) antiporter subunit C</fullName>
    </submittedName>
</protein>
<evidence type="ECO:0000256" key="4">
    <source>
        <dbReference type="ARBA" id="ARBA00022692"/>
    </source>
</evidence>
<evidence type="ECO:0000256" key="3">
    <source>
        <dbReference type="ARBA" id="ARBA00022475"/>
    </source>
</evidence>
<dbReference type="AlphaFoldDB" id="A0AAW9HTX9"/>
<dbReference type="Proteomes" id="UP001281731">
    <property type="component" value="Unassembled WGS sequence"/>
</dbReference>
<keyword evidence="3" id="KW-1003">Cell membrane</keyword>
<dbReference type="InterPro" id="IPR039428">
    <property type="entry name" value="NUOK/Mnh_C1-like"/>
</dbReference>
<dbReference type="Pfam" id="PF00420">
    <property type="entry name" value="Oxidored_q2"/>
    <property type="match status" value="1"/>
</dbReference>
<evidence type="ECO:0000256" key="1">
    <source>
        <dbReference type="ARBA" id="ARBA00004651"/>
    </source>
</evidence>
<dbReference type="RefSeq" id="WP_102165338.1">
    <property type="nucleotide sequence ID" value="NZ_CAMYCL010000002.1"/>
</dbReference>
<reference evidence="9" key="1">
    <citation type="submission" date="2023-10" db="EMBL/GenBank/DDBJ databases">
        <title>Whole Genome based description of the genera Actinobaculum and Actinotignum reveals a complex phylogenetic relationship within the species included in the genus Actinotignum.</title>
        <authorList>
            <person name="Jensen C.S."/>
            <person name="Dargis R."/>
            <person name="Kemp M."/>
            <person name="Christensen J.J."/>
        </authorList>
    </citation>
    <scope>NUCLEOTIDE SEQUENCE</scope>
    <source>
        <strain evidence="9">SLA_B511</strain>
    </source>
</reference>
<name>A0AAW9HTX9_9ACTO</name>
<evidence type="ECO:0000256" key="6">
    <source>
        <dbReference type="ARBA" id="ARBA00023136"/>
    </source>
</evidence>
<dbReference type="Gene3D" id="1.10.287.3510">
    <property type="match status" value="1"/>
</dbReference>